<proteinExistence type="predicted"/>
<feature type="region of interest" description="Disordered" evidence="1">
    <location>
        <begin position="1"/>
        <end position="28"/>
    </location>
</feature>
<feature type="compositionally biased region" description="Basic residues" evidence="1">
    <location>
        <begin position="1"/>
        <end position="10"/>
    </location>
</feature>
<dbReference type="AlphaFoldDB" id="A0ABD0XND3"/>
<name>A0ABD0XND3_UMBPY</name>
<gene>
    <name evidence="2" type="ORF">UPYG_G00056140</name>
</gene>
<evidence type="ECO:0000256" key="1">
    <source>
        <dbReference type="SAM" id="MobiDB-lite"/>
    </source>
</evidence>
<feature type="compositionally biased region" description="Low complexity" evidence="1">
    <location>
        <begin position="147"/>
        <end position="173"/>
    </location>
</feature>
<evidence type="ECO:0000313" key="2">
    <source>
        <dbReference type="EMBL" id="KAL1005215.1"/>
    </source>
</evidence>
<feature type="compositionally biased region" description="Basic residues" evidence="1">
    <location>
        <begin position="178"/>
        <end position="210"/>
    </location>
</feature>
<feature type="compositionally biased region" description="Basic and acidic residues" evidence="1">
    <location>
        <begin position="211"/>
        <end position="221"/>
    </location>
</feature>
<accession>A0ABD0XND3</accession>
<dbReference type="Proteomes" id="UP001557470">
    <property type="component" value="Unassembled WGS sequence"/>
</dbReference>
<sequence>MPGKKRHFTRSVKVLGNDNKFPTPSTKETVAPDVTIVGITDDELDIVAGARGHQNLEDTANCSNVNVHEKVTSDEDSTILYTSDDSDGEKQTLTAISMSPTASVLLQRAKKREGLLKNQIKQLKKDMESLQRQLAAKNTVVAESEKTTSASSLSSTSSSSTTPSSSSSSSSSSSEDKKKKRRKKKHLNKHAKKRCIQKDKKKSRQKKKVAKERTSLGRRGESTVIRSI</sequence>
<organism evidence="2 3">
    <name type="scientific">Umbra pygmaea</name>
    <name type="common">Eastern mudminnow</name>
    <dbReference type="NCBI Taxonomy" id="75934"/>
    <lineage>
        <taxon>Eukaryota</taxon>
        <taxon>Metazoa</taxon>
        <taxon>Chordata</taxon>
        <taxon>Craniata</taxon>
        <taxon>Vertebrata</taxon>
        <taxon>Euteleostomi</taxon>
        <taxon>Actinopterygii</taxon>
        <taxon>Neopterygii</taxon>
        <taxon>Teleostei</taxon>
        <taxon>Protacanthopterygii</taxon>
        <taxon>Esociformes</taxon>
        <taxon>Umbridae</taxon>
        <taxon>Umbra</taxon>
    </lineage>
</organism>
<protein>
    <submittedName>
        <fullName evidence="2">Uncharacterized protein</fullName>
    </submittedName>
</protein>
<comment type="caution">
    <text evidence="2">The sequence shown here is derived from an EMBL/GenBank/DDBJ whole genome shotgun (WGS) entry which is preliminary data.</text>
</comment>
<feature type="region of interest" description="Disordered" evidence="1">
    <location>
        <begin position="138"/>
        <end position="228"/>
    </location>
</feature>
<evidence type="ECO:0000313" key="3">
    <source>
        <dbReference type="Proteomes" id="UP001557470"/>
    </source>
</evidence>
<keyword evidence="3" id="KW-1185">Reference proteome</keyword>
<dbReference type="EMBL" id="JAGEUA010000002">
    <property type="protein sequence ID" value="KAL1005215.1"/>
    <property type="molecule type" value="Genomic_DNA"/>
</dbReference>
<reference evidence="2 3" key="1">
    <citation type="submission" date="2024-06" db="EMBL/GenBank/DDBJ databases">
        <authorList>
            <person name="Pan Q."/>
            <person name="Wen M."/>
            <person name="Jouanno E."/>
            <person name="Zahm M."/>
            <person name="Klopp C."/>
            <person name="Cabau C."/>
            <person name="Louis A."/>
            <person name="Berthelot C."/>
            <person name="Parey E."/>
            <person name="Roest Crollius H."/>
            <person name="Montfort J."/>
            <person name="Robinson-Rechavi M."/>
            <person name="Bouchez O."/>
            <person name="Lampietro C."/>
            <person name="Lopez Roques C."/>
            <person name="Donnadieu C."/>
            <person name="Postlethwait J."/>
            <person name="Bobe J."/>
            <person name="Verreycken H."/>
            <person name="Guiguen Y."/>
        </authorList>
    </citation>
    <scope>NUCLEOTIDE SEQUENCE [LARGE SCALE GENOMIC DNA]</scope>
    <source>
        <strain evidence="2">Up_M1</strain>
        <tissue evidence="2">Testis</tissue>
    </source>
</reference>